<accession>A0A6A3GX73</accession>
<evidence type="ECO:0000313" key="10">
    <source>
        <dbReference type="Proteomes" id="UP000441208"/>
    </source>
</evidence>
<reference evidence="2 11" key="1">
    <citation type="submission" date="2018-09" db="EMBL/GenBank/DDBJ databases">
        <title>Genomic investigation of the strawberry pathogen Phytophthora fragariae indicates pathogenicity is determined by transcriptional variation in three key races.</title>
        <authorList>
            <person name="Adams T.M."/>
            <person name="Armitage A.D."/>
            <person name="Sobczyk M.K."/>
            <person name="Bates H.J."/>
            <person name="Dunwell J.M."/>
            <person name="Nellist C.F."/>
            <person name="Harrison R.J."/>
        </authorList>
    </citation>
    <scope>NUCLEOTIDE SEQUENCE [LARGE SCALE GENOMIC DNA]</scope>
    <source>
        <strain evidence="6 7">A4</strain>
        <strain evidence="5 8">BC-1</strain>
        <strain evidence="4 9">NOV-5</strain>
        <strain evidence="3 10">NOV-71</strain>
        <strain evidence="2 11">SCRP245</strain>
    </source>
</reference>
<organism evidence="2 11">
    <name type="scientific">Phytophthora fragariae</name>
    <dbReference type="NCBI Taxonomy" id="53985"/>
    <lineage>
        <taxon>Eukaryota</taxon>
        <taxon>Sar</taxon>
        <taxon>Stramenopiles</taxon>
        <taxon>Oomycota</taxon>
        <taxon>Peronosporomycetes</taxon>
        <taxon>Peronosporales</taxon>
        <taxon>Peronosporaceae</taxon>
        <taxon>Phytophthora</taxon>
    </lineage>
</organism>
<dbReference type="EMBL" id="QXFZ01004988">
    <property type="protein sequence ID" value="KAE9062315.1"/>
    <property type="molecule type" value="Genomic_DNA"/>
</dbReference>
<feature type="compositionally biased region" description="Basic and acidic residues" evidence="1">
    <location>
        <begin position="106"/>
        <end position="122"/>
    </location>
</feature>
<evidence type="ECO:0000313" key="9">
    <source>
        <dbReference type="Proteomes" id="UP000440732"/>
    </source>
</evidence>
<dbReference type="Proteomes" id="UP000440732">
    <property type="component" value="Unassembled WGS sequence"/>
</dbReference>
<evidence type="ECO:0000313" key="8">
    <source>
        <dbReference type="Proteomes" id="UP000440367"/>
    </source>
</evidence>
<comment type="caution">
    <text evidence="2">The sequence shown here is derived from an EMBL/GenBank/DDBJ whole genome shotgun (WGS) entry which is preliminary data.</text>
</comment>
<evidence type="ECO:0000313" key="6">
    <source>
        <dbReference type="EMBL" id="KAE9267787.1"/>
    </source>
</evidence>
<feature type="compositionally biased region" description="Basic and acidic residues" evidence="1">
    <location>
        <begin position="69"/>
        <end position="79"/>
    </location>
</feature>
<dbReference type="EMBL" id="QXGD01004866">
    <property type="protein sequence ID" value="KAE9168465.1"/>
    <property type="molecule type" value="Genomic_DNA"/>
</dbReference>
<evidence type="ECO:0000313" key="7">
    <source>
        <dbReference type="Proteomes" id="UP000437068"/>
    </source>
</evidence>
<dbReference type="Proteomes" id="UP000460718">
    <property type="component" value="Unassembled WGS sequence"/>
</dbReference>
<evidence type="ECO:0000313" key="2">
    <source>
        <dbReference type="EMBL" id="KAE8961629.1"/>
    </source>
</evidence>
<dbReference type="EMBL" id="QXFW01005568">
    <property type="protein sequence ID" value="KAE8961629.1"/>
    <property type="molecule type" value="Genomic_DNA"/>
</dbReference>
<evidence type="ECO:0000313" key="11">
    <source>
        <dbReference type="Proteomes" id="UP000460718"/>
    </source>
</evidence>
<evidence type="ECO:0000313" key="5">
    <source>
        <dbReference type="EMBL" id="KAE9168465.1"/>
    </source>
</evidence>
<evidence type="ECO:0000256" key="1">
    <source>
        <dbReference type="SAM" id="MobiDB-lite"/>
    </source>
</evidence>
<dbReference type="Proteomes" id="UP000437068">
    <property type="component" value="Unassembled WGS sequence"/>
</dbReference>
<dbReference type="AlphaFoldDB" id="A0A6A3GX73"/>
<feature type="region of interest" description="Disordered" evidence="1">
    <location>
        <begin position="21"/>
        <end position="79"/>
    </location>
</feature>
<dbReference type="EMBL" id="QXGE01005335">
    <property type="protein sequence ID" value="KAE9267787.1"/>
    <property type="molecule type" value="Genomic_DNA"/>
</dbReference>
<protein>
    <submittedName>
        <fullName evidence="2">Uncharacterized protein</fullName>
    </submittedName>
</protein>
<evidence type="ECO:0000313" key="4">
    <source>
        <dbReference type="EMBL" id="KAE9066477.1"/>
    </source>
</evidence>
<dbReference type="Proteomes" id="UP000440367">
    <property type="component" value="Unassembled WGS sequence"/>
</dbReference>
<proteinExistence type="predicted"/>
<feature type="region of interest" description="Disordered" evidence="1">
    <location>
        <begin position="106"/>
        <end position="125"/>
    </location>
</feature>
<name>A0A6A3GX73_9STRA</name>
<dbReference type="Proteomes" id="UP000441208">
    <property type="component" value="Unassembled WGS sequence"/>
</dbReference>
<gene>
    <name evidence="6" type="ORF">PF001_g29931</name>
    <name evidence="5" type="ORF">PF002_g30609</name>
    <name evidence="4" type="ORF">PF006_g30217</name>
    <name evidence="3" type="ORF">PF007_g29952</name>
    <name evidence="2" type="ORF">PF011_g29681</name>
</gene>
<sequence length="374" mass="42059">MTDDECAIRGKFPGQVSFVMVPPERARAQDSTLPSSAGRSSRQRRHSRSAPYPVAVRPLPQESSLYPEVELRDERPPSQDCRLRERNSLQGLLYQHEGTLVEESKFEEETLAHEEAPQHEDSSLPPQMTVYQETSVTQGRLQLQGVSRQEHLLHEDRLLRDGPLVIAERIQSEEMLQIAGVIVSADLLQGPTLPQEHQEMLQHLRNMVHEQVTVHEEDLSREEDFLHDENSLRGHIPLPPARLPLLASQVNHPRDGNLPDEASLPCGDTPLCEVSLPRRQSVLSEGNSPCRERLQTQPSLLPTDVLRSPTRTCTQEHPADSTQQNLYQLVVRPIVKTTIGQRDTSGNILADTIVSGGSFTEILQQLWDPFAPPH</sequence>
<dbReference type="EMBL" id="QXGA01005587">
    <property type="protein sequence ID" value="KAE9066477.1"/>
    <property type="molecule type" value="Genomic_DNA"/>
</dbReference>
<evidence type="ECO:0000313" key="3">
    <source>
        <dbReference type="EMBL" id="KAE9062315.1"/>
    </source>
</evidence>